<proteinExistence type="inferred from homology"/>
<dbReference type="InterPro" id="IPR022682">
    <property type="entry name" value="Calpain_domain_III"/>
</dbReference>
<dbReference type="EMBL" id="CAXKWB010006370">
    <property type="protein sequence ID" value="CAL4082522.1"/>
    <property type="molecule type" value="Genomic_DNA"/>
</dbReference>
<reference evidence="3 4" key="1">
    <citation type="submission" date="2024-05" db="EMBL/GenBank/DDBJ databases">
        <authorList>
            <person name="Wallberg A."/>
        </authorList>
    </citation>
    <scope>NUCLEOTIDE SEQUENCE [LARGE SCALE GENOMIC DNA]</scope>
</reference>
<evidence type="ECO:0000313" key="4">
    <source>
        <dbReference type="Proteomes" id="UP001497623"/>
    </source>
</evidence>
<organism evidence="3 4">
    <name type="scientific">Meganyctiphanes norvegica</name>
    <name type="common">Northern krill</name>
    <name type="synonym">Thysanopoda norvegica</name>
    <dbReference type="NCBI Taxonomy" id="48144"/>
    <lineage>
        <taxon>Eukaryota</taxon>
        <taxon>Metazoa</taxon>
        <taxon>Ecdysozoa</taxon>
        <taxon>Arthropoda</taxon>
        <taxon>Crustacea</taxon>
        <taxon>Multicrustacea</taxon>
        <taxon>Malacostraca</taxon>
        <taxon>Eumalacostraca</taxon>
        <taxon>Eucarida</taxon>
        <taxon>Euphausiacea</taxon>
        <taxon>Euphausiidae</taxon>
        <taxon>Meganyctiphanes</taxon>
    </lineage>
</organism>
<dbReference type="InterPro" id="IPR033883">
    <property type="entry name" value="C2_III"/>
</dbReference>
<name>A0AAV2QIV6_MEGNR</name>
<dbReference type="GO" id="GO:0006508">
    <property type="term" value="P:proteolysis"/>
    <property type="evidence" value="ECO:0007669"/>
    <property type="project" value="InterPro"/>
</dbReference>
<feature type="domain" description="Peptidase C2 calpain" evidence="2">
    <location>
        <begin position="269"/>
        <end position="414"/>
    </location>
</feature>
<dbReference type="Gene3D" id="1.10.238.10">
    <property type="entry name" value="EF-hand"/>
    <property type="match status" value="1"/>
</dbReference>
<dbReference type="SUPFAM" id="SSF49758">
    <property type="entry name" value="Calpain large subunit, middle domain (domain III)"/>
    <property type="match status" value="1"/>
</dbReference>
<dbReference type="FunFam" id="2.60.120.380:FF:000011">
    <property type="entry name" value="Calpain 12"/>
    <property type="match status" value="1"/>
</dbReference>
<comment type="similarity">
    <text evidence="1">Belongs to the peptidase C2 family.</text>
</comment>
<feature type="non-terminal residue" evidence="3">
    <location>
        <position position="613"/>
    </location>
</feature>
<dbReference type="InterPro" id="IPR022683">
    <property type="entry name" value="Calpain_III"/>
</dbReference>
<dbReference type="Pfam" id="PF01067">
    <property type="entry name" value="Calpain_III"/>
    <property type="match status" value="1"/>
</dbReference>
<dbReference type="GO" id="GO:0004198">
    <property type="term" value="F:calcium-dependent cysteine-type endopeptidase activity"/>
    <property type="evidence" value="ECO:0007669"/>
    <property type="project" value="InterPro"/>
</dbReference>
<dbReference type="AlphaFoldDB" id="A0AAV2QIV6"/>
<dbReference type="PANTHER" id="PTHR10183">
    <property type="entry name" value="CALPAIN"/>
    <property type="match status" value="1"/>
</dbReference>
<accession>A0AAV2QIV6</accession>
<dbReference type="Proteomes" id="UP001497623">
    <property type="component" value="Unassembled WGS sequence"/>
</dbReference>
<dbReference type="SUPFAM" id="SSF47473">
    <property type="entry name" value="EF-hand"/>
    <property type="match status" value="1"/>
</dbReference>
<keyword evidence="4" id="KW-1185">Reference proteome</keyword>
<dbReference type="InterPro" id="IPR011992">
    <property type="entry name" value="EF-hand-dom_pair"/>
</dbReference>
<evidence type="ECO:0000259" key="2">
    <source>
        <dbReference type="SMART" id="SM00720"/>
    </source>
</evidence>
<dbReference type="CDD" id="cd00214">
    <property type="entry name" value="Calpain_III"/>
    <property type="match status" value="1"/>
</dbReference>
<sequence>MGAFFMMARTSTIKMIFLSYYLYYLYYLSLWENGPVEVLFNASTSSGERLFHFSNTRLWTESGSPLTCASWKKIFGFTSSLPGCKAYLDHPEHSDTQIFFFSCLTTQKFFPFGLEAVGSKTPVILASCKLSIVFAYLVSNSLLAARNYLVVTMMETQITKIKPKSGHVCEIRTKRIWISEVRRTSTYAAEGWQLNKDKVKLHTSATRSEKFGRNVHDFSSIFKDVYITSLNPNTLNKDALAAMDNLADLVEYTMHTQPLLNNLKPTHKLWSVKMFEGSWVKGSSAGGSFNNRKKFSCNPQYILTLTETDDDSDKCSVLISLMQKNKRNFGLKMHGIAVYIFKIDDTGRNSILPENWFCLHRPTYSTSPFRPARSVSQRFELPLGCYCIIPTTFKEDQEAEFLLRVFCEKKAAMEENDEELMALDEPDEIDGIKFWKGTLSTERTEEVSEIFYSITNVSQFQSIEADQLAKVLSQLHPGVDFNGDLCYSLLGLIDENFSGDIDIYELMALEEYLSVWIDTYDSKKDPETGLLSGHSWGLGEALKSLGIQLPRRLQALLVVRYRNEDGHFNITNFIWATARITLMINRFMRNANPDGRNATMDIEMWLQNSIYCA</sequence>
<dbReference type="Gene3D" id="2.60.120.380">
    <property type="match status" value="1"/>
</dbReference>
<evidence type="ECO:0000313" key="3">
    <source>
        <dbReference type="EMBL" id="CAL4082522.1"/>
    </source>
</evidence>
<dbReference type="GO" id="GO:0005737">
    <property type="term" value="C:cytoplasm"/>
    <property type="evidence" value="ECO:0007669"/>
    <property type="project" value="TreeGrafter"/>
</dbReference>
<dbReference type="InterPro" id="IPR036213">
    <property type="entry name" value="Calpain_III_sf"/>
</dbReference>
<evidence type="ECO:0000256" key="1">
    <source>
        <dbReference type="ARBA" id="ARBA00007623"/>
    </source>
</evidence>
<protein>
    <recommendedName>
        <fullName evidence="2">Peptidase C2 calpain domain-containing protein</fullName>
    </recommendedName>
</protein>
<dbReference type="SMART" id="SM00720">
    <property type="entry name" value="calpain_III"/>
    <property type="match status" value="1"/>
</dbReference>
<gene>
    <name evidence="3" type="ORF">MNOR_LOCUS11923</name>
</gene>
<dbReference type="InterPro" id="IPR022684">
    <property type="entry name" value="Calpain_cysteine_protease"/>
</dbReference>
<dbReference type="PANTHER" id="PTHR10183:SF433">
    <property type="entry name" value="CALPAIN-A-RELATED"/>
    <property type="match status" value="1"/>
</dbReference>
<comment type="caution">
    <text evidence="3">The sequence shown here is derived from an EMBL/GenBank/DDBJ whole genome shotgun (WGS) entry which is preliminary data.</text>
</comment>
<dbReference type="PRINTS" id="PR00704">
    <property type="entry name" value="CALPAIN"/>
</dbReference>